<name>A0A8H6J8T4_9PEZI</name>
<dbReference type="EMBL" id="WIGN01000115">
    <property type="protein sequence ID" value="KAF6808602.1"/>
    <property type="molecule type" value="Genomic_DNA"/>
</dbReference>
<organism evidence="1 2">
    <name type="scientific">Colletotrichum sojae</name>
    <dbReference type="NCBI Taxonomy" id="2175907"/>
    <lineage>
        <taxon>Eukaryota</taxon>
        <taxon>Fungi</taxon>
        <taxon>Dikarya</taxon>
        <taxon>Ascomycota</taxon>
        <taxon>Pezizomycotina</taxon>
        <taxon>Sordariomycetes</taxon>
        <taxon>Hypocreomycetidae</taxon>
        <taxon>Glomerellales</taxon>
        <taxon>Glomerellaceae</taxon>
        <taxon>Colletotrichum</taxon>
        <taxon>Colletotrichum orchidearum species complex</taxon>
    </lineage>
</organism>
<dbReference type="Proteomes" id="UP000652219">
    <property type="component" value="Unassembled WGS sequence"/>
</dbReference>
<keyword evidence="2" id="KW-1185">Reference proteome</keyword>
<accession>A0A8H6J8T4</accession>
<evidence type="ECO:0000313" key="1">
    <source>
        <dbReference type="EMBL" id="KAF6808602.1"/>
    </source>
</evidence>
<sequence length="161" mass="16787">MYINNNVVASAILAFTGQAMAIEYVQHFGSTRSVQEPFLTTITTDVGFPFTTDTANQGITVLQSEVCSVSTVSICEMVHLTSVIETTSATQTAPMTTAMVDTIVPTSVAEVTSTSALDTISTSVETATQATQATPTPSSGGQKTEIDVFGMLAGVAAYMII</sequence>
<reference evidence="1 2" key="1">
    <citation type="journal article" date="2020" name="Phytopathology">
        <title>Genome Sequence Resources of Colletotrichum truncatum, C. plurivorum, C. musicola, and C. sojae: Four Species Pathogenic to Soybean (Glycine max).</title>
        <authorList>
            <person name="Rogerio F."/>
            <person name="Boufleur T.R."/>
            <person name="Ciampi-Guillardi M."/>
            <person name="Sukno S.A."/>
            <person name="Thon M.R."/>
            <person name="Massola Junior N.S."/>
            <person name="Baroncelli R."/>
        </authorList>
    </citation>
    <scope>NUCLEOTIDE SEQUENCE [LARGE SCALE GENOMIC DNA]</scope>
    <source>
        <strain evidence="1 2">LFN0009</strain>
    </source>
</reference>
<evidence type="ECO:0000313" key="2">
    <source>
        <dbReference type="Proteomes" id="UP000652219"/>
    </source>
</evidence>
<comment type="caution">
    <text evidence="1">The sequence shown here is derived from an EMBL/GenBank/DDBJ whole genome shotgun (WGS) entry which is preliminary data.</text>
</comment>
<dbReference type="AlphaFoldDB" id="A0A8H6J8T4"/>
<proteinExistence type="predicted"/>
<protein>
    <submittedName>
        <fullName evidence="1">Uncharacterized protein</fullName>
    </submittedName>
</protein>
<gene>
    <name evidence="1" type="ORF">CSOJ01_07457</name>
</gene>